<dbReference type="InterPro" id="IPR036271">
    <property type="entry name" value="Tet_transcr_reg_TetR-rel_C_sf"/>
</dbReference>
<dbReference type="AlphaFoldDB" id="A0A366DV42"/>
<dbReference type="GO" id="GO:0000976">
    <property type="term" value="F:transcription cis-regulatory region binding"/>
    <property type="evidence" value="ECO:0007669"/>
    <property type="project" value="TreeGrafter"/>
</dbReference>
<dbReference type="Proteomes" id="UP000252586">
    <property type="component" value="Unassembled WGS sequence"/>
</dbReference>
<dbReference type="PANTHER" id="PTHR30055:SF151">
    <property type="entry name" value="TRANSCRIPTIONAL REGULATORY PROTEIN"/>
    <property type="match status" value="1"/>
</dbReference>
<dbReference type="OrthoDB" id="329481at2"/>
<evidence type="ECO:0000256" key="3">
    <source>
        <dbReference type="ARBA" id="ARBA00023163"/>
    </source>
</evidence>
<accession>A0A366DV42</accession>
<dbReference type="InterPro" id="IPR009057">
    <property type="entry name" value="Homeodomain-like_sf"/>
</dbReference>
<dbReference type="PANTHER" id="PTHR30055">
    <property type="entry name" value="HTH-TYPE TRANSCRIPTIONAL REGULATOR RUTR"/>
    <property type="match status" value="1"/>
</dbReference>
<dbReference type="Gene3D" id="1.10.357.10">
    <property type="entry name" value="Tetracycline Repressor, domain 2"/>
    <property type="match status" value="1"/>
</dbReference>
<dbReference type="SUPFAM" id="SSF48498">
    <property type="entry name" value="Tetracyclin repressor-like, C-terminal domain"/>
    <property type="match status" value="1"/>
</dbReference>
<organism evidence="6 7">
    <name type="scientific">Nocardia puris</name>
    <dbReference type="NCBI Taxonomy" id="208602"/>
    <lineage>
        <taxon>Bacteria</taxon>
        <taxon>Bacillati</taxon>
        <taxon>Actinomycetota</taxon>
        <taxon>Actinomycetes</taxon>
        <taxon>Mycobacteriales</taxon>
        <taxon>Nocardiaceae</taxon>
        <taxon>Nocardia</taxon>
    </lineage>
</organism>
<name>A0A366DV42_9NOCA</name>
<feature type="DNA-binding region" description="H-T-H motif" evidence="4">
    <location>
        <begin position="31"/>
        <end position="50"/>
    </location>
</feature>
<evidence type="ECO:0000256" key="4">
    <source>
        <dbReference type="PROSITE-ProRule" id="PRU00335"/>
    </source>
</evidence>
<reference evidence="6 7" key="1">
    <citation type="submission" date="2018-06" db="EMBL/GenBank/DDBJ databases">
        <title>Genomic Encyclopedia of Type Strains, Phase IV (KMG-IV): sequencing the most valuable type-strain genomes for metagenomic binning, comparative biology and taxonomic classification.</title>
        <authorList>
            <person name="Goeker M."/>
        </authorList>
    </citation>
    <scope>NUCLEOTIDE SEQUENCE [LARGE SCALE GENOMIC DNA]</scope>
    <source>
        <strain evidence="6 7">DSM 44599</strain>
    </source>
</reference>
<dbReference type="GO" id="GO:0045892">
    <property type="term" value="P:negative regulation of DNA-templated transcription"/>
    <property type="evidence" value="ECO:0007669"/>
    <property type="project" value="InterPro"/>
</dbReference>
<dbReference type="InterPro" id="IPR001647">
    <property type="entry name" value="HTH_TetR"/>
</dbReference>
<dbReference type="RefSeq" id="WP_067501800.1">
    <property type="nucleotide sequence ID" value="NZ_CP107943.1"/>
</dbReference>
<keyword evidence="1" id="KW-0805">Transcription regulation</keyword>
<evidence type="ECO:0000313" key="7">
    <source>
        <dbReference type="Proteomes" id="UP000252586"/>
    </source>
</evidence>
<dbReference type="Pfam" id="PF02909">
    <property type="entry name" value="TetR_C_1"/>
    <property type="match status" value="1"/>
</dbReference>
<dbReference type="Pfam" id="PF00440">
    <property type="entry name" value="TetR_N"/>
    <property type="match status" value="1"/>
</dbReference>
<protein>
    <submittedName>
        <fullName evidence="6">TetR family transcriptional regulator</fullName>
    </submittedName>
</protein>
<keyword evidence="7" id="KW-1185">Reference proteome</keyword>
<sequence length="236" mass="25416">MGTDQRPRLSRGQILRAAVARADRDGVGAVTMRNVAADLGVEAMSLYHHVANKAELLDGMVEVIVETINEAVEPLSADSPAEWKPVLRRRILTARAVLLRHTWAPALISTRSPMTLSLITYFDALLGLLRTGGFSYDLAHHAMHALGSRALGFTQELFESSGAPDDEAATAELAAMADRFPNIAGMIAAGAHEHGDAGSTLGWCDDQSEFEFGLDIILDGLERLRAGDRDSRPVTS</sequence>
<evidence type="ECO:0000259" key="5">
    <source>
        <dbReference type="PROSITE" id="PS50977"/>
    </source>
</evidence>
<comment type="caution">
    <text evidence="6">The sequence shown here is derived from an EMBL/GenBank/DDBJ whole genome shotgun (WGS) entry which is preliminary data.</text>
</comment>
<keyword evidence="2 4" id="KW-0238">DNA-binding</keyword>
<dbReference type="EMBL" id="QNRE01000002">
    <property type="protein sequence ID" value="RBO93937.1"/>
    <property type="molecule type" value="Genomic_DNA"/>
</dbReference>
<proteinExistence type="predicted"/>
<dbReference type="PROSITE" id="PS50977">
    <property type="entry name" value="HTH_TETR_2"/>
    <property type="match status" value="1"/>
</dbReference>
<dbReference type="GO" id="GO:0003700">
    <property type="term" value="F:DNA-binding transcription factor activity"/>
    <property type="evidence" value="ECO:0007669"/>
    <property type="project" value="TreeGrafter"/>
</dbReference>
<evidence type="ECO:0000256" key="1">
    <source>
        <dbReference type="ARBA" id="ARBA00023015"/>
    </source>
</evidence>
<dbReference type="Gene3D" id="1.10.10.60">
    <property type="entry name" value="Homeodomain-like"/>
    <property type="match status" value="1"/>
</dbReference>
<feature type="domain" description="HTH tetR-type" evidence="5">
    <location>
        <begin position="8"/>
        <end position="68"/>
    </location>
</feature>
<evidence type="ECO:0000313" key="6">
    <source>
        <dbReference type="EMBL" id="RBO93937.1"/>
    </source>
</evidence>
<dbReference type="InterPro" id="IPR050109">
    <property type="entry name" value="HTH-type_TetR-like_transc_reg"/>
</dbReference>
<dbReference type="InterPro" id="IPR004111">
    <property type="entry name" value="Repressor_TetR_C"/>
</dbReference>
<keyword evidence="3" id="KW-0804">Transcription</keyword>
<evidence type="ECO:0000256" key="2">
    <source>
        <dbReference type="ARBA" id="ARBA00023125"/>
    </source>
</evidence>
<gene>
    <name evidence="6" type="ORF">DFR74_102357</name>
</gene>
<dbReference type="SUPFAM" id="SSF46689">
    <property type="entry name" value="Homeodomain-like"/>
    <property type="match status" value="1"/>
</dbReference>
<dbReference type="STRING" id="1210090.GCA_001613185_00267"/>